<dbReference type="KEGG" id="nta:107811135"/>
<proteinExistence type="predicted"/>
<reference evidence="1" key="1">
    <citation type="submission" date="2025-08" db="UniProtKB">
        <authorList>
            <consortium name="RefSeq"/>
        </authorList>
    </citation>
    <scope>IDENTIFICATION</scope>
</reference>
<dbReference type="RefSeq" id="XP_016491495.1">
    <property type="nucleotide sequence ID" value="XM_016636009.1"/>
</dbReference>
<accession>A0A1S4BRI5</accession>
<dbReference type="AlphaFoldDB" id="A0A1S4BRI5"/>
<gene>
    <name evidence="1" type="primary">LOC107811135</name>
</gene>
<dbReference type="PaxDb" id="4097-A0A1S4BRI5"/>
<name>A0A1S4BRI5_TOBAC</name>
<dbReference type="OrthoDB" id="1304282at2759"/>
<protein>
    <submittedName>
        <fullName evidence="1">Uncharacterized protein isoform X1</fullName>
    </submittedName>
</protein>
<dbReference type="PANTHER" id="PTHR34222:SF87">
    <property type="entry name" value="CCHC-TYPE DOMAIN-CONTAINING PROTEIN"/>
    <property type="match status" value="1"/>
</dbReference>
<dbReference type="PANTHER" id="PTHR34222">
    <property type="entry name" value="GAG_PRE-INTEGRS DOMAIN-CONTAINING PROTEIN"/>
    <property type="match status" value="1"/>
</dbReference>
<sequence length="228" mass="25418">MKSHVPNVNQAYAMLLQDESQKMVAGGHCALTENMEPTALFTVKHSGQRQGKKNYNLECDYCHTRGHSRENCFKLMKCDFCNMKGHLKENCYKIIGYPPDFKPKTRGVFLSGNLTQSDGNAASALYPLTPMTSPVFTHEQYSQILNLLNKTSIGEPSAHMAVENSGHVQMPTGDSTQITHVGNCHLTGGDLIKDVLCVPTFKFNLLSVSKLTKALQFFVSFYPDFFIL</sequence>
<organism evidence="1">
    <name type="scientific">Nicotiana tabacum</name>
    <name type="common">Common tobacco</name>
    <dbReference type="NCBI Taxonomy" id="4097"/>
    <lineage>
        <taxon>Eukaryota</taxon>
        <taxon>Viridiplantae</taxon>
        <taxon>Streptophyta</taxon>
        <taxon>Embryophyta</taxon>
        <taxon>Tracheophyta</taxon>
        <taxon>Spermatophyta</taxon>
        <taxon>Magnoliopsida</taxon>
        <taxon>eudicotyledons</taxon>
        <taxon>Gunneridae</taxon>
        <taxon>Pentapetalae</taxon>
        <taxon>asterids</taxon>
        <taxon>lamiids</taxon>
        <taxon>Solanales</taxon>
        <taxon>Solanaceae</taxon>
        <taxon>Nicotianoideae</taxon>
        <taxon>Nicotianeae</taxon>
        <taxon>Nicotiana</taxon>
    </lineage>
</organism>
<evidence type="ECO:0000313" key="1">
    <source>
        <dbReference type="RefSeq" id="XP_016491495.1"/>
    </source>
</evidence>